<accession>K2JLM4</accession>
<dbReference type="EMBL" id="AMRI01000005">
    <property type="protein sequence ID" value="EKE76208.1"/>
    <property type="molecule type" value="Genomic_DNA"/>
</dbReference>
<dbReference type="InterPro" id="IPR039426">
    <property type="entry name" value="TonB-dep_rcpt-like"/>
</dbReference>
<evidence type="ECO:0000256" key="6">
    <source>
        <dbReference type="ARBA" id="ARBA00023136"/>
    </source>
</evidence>
<sequence>MTSDKNRKGQTLGLLSMAVMLGLGTLPARAEEEAALPDETEVISITGSRVAGRTAADSAAPIDIFDGVDIRGHSNSDLGEVVRKLVPSFNVPTQPISDGSSFVRPATLRGLPPDQTLVLVNGKRFHRSALVQLSGGSLAQGAQGPDISNIPSIALKRMEVLRDGASAQYGSDAIAGVINFVLRTDSDGLETMAQYGSTQEGDGDEWKVAANLGAALTEAGFINISAEITQRDETSRGVQRPDAQSYIDQGISGVPDPAMIWGTPSAKAKRLFWNAGLDLNATDQLYLFGNYSEATSEGSFYYRNRDRDFFTDIPLDGGGTFNFLQWFPGGFTPRFGSDNYDFSQVVGLKGSLDALAEDLSFDLSGSFGRDRIEYFMHNTINPSLGPDSPVSFLPGTLQQTEKNLNADFVYPIGRLNLAFGAEYRDETYEIIAGDKASWEIGPYSYLGIGSNGFPGFDPDQTGEWTRSNYAAYLDMEWDLTDQLMLGLAGRFEDFSDFGDTTNGKFSIRYNATDDLVLRGTVSTGFRAPTPGQSHTINVATTFIGDDPTPVAVGTIPPTNPIAQFFGGKALKPEESDNISVGLGWPLTSDLTATLDLYRIEVQDRVAMSGSIDIDDATRVQLVAAGIPRADDFGQIRFFTNSFDTRTQGIDLVVNYLLSSSLGDTVINLGANYNKTEVTDIKDSTIIDADRKADIENLLPKTRVNLNLTHSIDDLKFDLGLRYYGKWKNATDQQYQTYGAELIADASATWYAMEGLALTAGVENLFDNYPDKFQYGEGTGQVYPANSAVGTDGLRWFFKANYHF</sequence>
<keyword evidence="14" id="KW-1185">Reference proteome</keyword>
<protein>
    <submittedName>
        <fullName evidence="13">TonB dependent receptor</fullName>
    </submittedName>
</protein>
<evidence type="ECO:0000259" key="12">
    <source>
        <dbReference type="Pfam" id="PF07715"/>
    </source>
</evidence>
<keyword evidence="4 8" id="KW-0812">Transmembrane</keyword>
<evidence type="ECO:0000256" key="1">
    <source>
        <dbReference type="ARBA" id="ARBA00004571"/>
    </source>
</evidence>
<keyword evidence="7 8" id="KW-0998">Cell outer membrane</keyword>
<evidence type="ECO:0000256" key="4">
    <source>
        <dbReference type="ARBA" id="ARBA00022692"/>
    </source>
</evidence>
<dbReference type="InterPro" id="IPR012910">
    <property type="entry name" value="Plug_dom"/>
</dbReference>
<feature type="domain" description="TonB-dependent receptor-like beta-barrel" evidence="11">
    <location>
        <begin position="299"/>
        <end position="764"/>
    </location>
</feature>
<comment type="subcellular location">
    <subcellularLocation>
        <location evidence="1 8">Cell outer membrane</location>
        <topology evidence="1 8">Multi-pass membrane protein</topology>
    </subcellularLocation>
</comment>
<reference evidence="13 14" key="1">
    <citation type="journal article" date="2012" name="J. Bacteriol.">
        <title>Genome Sequence of Gallaecimonas xiamenensis Type Strain 3-C-1.</title>
        <authorList>
            <person name="Lai Q."/>
            <person name="Wang L."/>
            <person name="Wang W."/>
            <person name="Shao Z."/>
        </authorList>
    </citation>
    <scope>NUCLEOTIDE SEQUENCE [LARGE SCALE GENOMIC DNA]</scope>
    <source>
        <strain evidence="13 14">3-C-1</strain>
    </source>
</reference>
<comment type="caution">
    <text evidence="13">The sequence shown here is derived from an EMBL/GenBank/DDBJ whole genome shotgun (WGS) entry which is preliminary data.</text>
</comment>
<name>K2JLM4_9GAMM</name>
<dbReference type="Pfam" id="PF07715">
    <property type="entry name" value="Plug"/>
    <property type="match status" value="1"/>
</dbReference>
<dbReference type="Gene3D" id="2.40.170.20">
    <property type="entry name" value="TonB-dependent receptor, beta-barrel domain"/>
    <property type="match status" value="1"/>
</dbReference>
<evidence type="ECO:0000256" key="8">
    <source>
        <dbReference type="PROSITE-ProRule" id="PRU01360"/>
    </source>
</evidence>
<organism evidence="13 14">
    <name type="scientific">Gallaecimonas xiamenensis 3-C-1</name>
    <dbReference type="NCBI Taxonomy" id="745411"/>
    <lineage>
        <taxon>Bacteria</taxon>
        <taxon>Pseudomonadati</taxon>
        <taxon>Pseudomonadota</taxon>
        <taxon>Gammaproteobacteria</taxon>
        <taxon>Enterobacterales</taxon>
        <taxon>Gallaecimonadaceae</taxon>
        <taxon>Gallaecimonas</taxon>
    </lineage>
</organism>
<dbReference type="SUPFAM" id="SSF56935">
    <property type="entry name" value="Porins"/>
    <property type="match status" value="1"/>
</dbReference>
<dbReference type="GO" id="GO:0009279">
    <property type="term" value="C:cell outer membrane"/>
    <property type="evidence" value="ECO:0007669"/>
    <property type="project" value="UniProtKB-SubCell"/>
</dbReference>
<dbReference type="PANTHER" id="PTHR47234">
    <property type="match status" value="1"/>
</dbReference>
<evidence type="ECO:0000256" key="2">
    <source>
        <dbReference type="ARBA" id="ARBA00022448"/>
    </source>
</evidence>
<comment type="similarity">
    <text evidence="8 9">Belongs to the TonB-dependent receptor family.</text>
</comment>
<evidence type="ECO:0000256" key="5">
    <source>
        <dbReference type="ARBA" id="ARBA00023077"/>
    </source>
</evidence>
<keyword evidence="13" id="KW-0675">Receptor</keyword>
<evidence type="ECO:0000259" key="11">
    <source>
        <dbReference type="Pfam" id="PF00593"/>
    </source>
</evidence>
<evidence type="ECO:0000256" key="3">
    <source>
        <dbReference type="ARBA" id="ARBA00022452"/>
    </source>
</evidence>
<evidence type="ECO:0000256" key="9">
    <source>
        <dbReference type="RuleBase" id="RU003357"/>
    </source>
</evidence>
<dbReference type="CDD" id="cd01347">
    <property type="entry name" value="ligand_gated_channel"/>
    <property type="match status" value="1"/>
</dbReference>
<keyword evidence="3 8" id="KW-1134">Transmembrane beta strand</keyword>
<dbReference type="STRING" id="745411.B3C1_04850"/>
<evidence type="ECO:0000256" key="7">
    <source>
        <dbReference type="ARBA" id="ARBA00023237"/>
    </source>
</evidence>
<dbReference type="eggNOG" id="COG4771">
    <property type="taxonomic scope" value="Bacteria"/>
</dbReference>
<keyword evidence="2 8" id="KW-0813">Transport</keyword>
<dbReference type="AlphaFoldDB" id="K2JLM4"/>
<dbReference type="Proteomes" id="UP000006755">
    <property type="component" value="Unassembled WGS sequence"/>
</dbReference>
<dbReference type="InterPro" id="IPR037066">
    <property type="entry name" value="Plug_dom_sf"/>
</dbReference>
<dbReference type="RefSeq" id="WP_008483302.1">
    <property type="nucleotide sequence ID" value="NZ_AMRI01000005.1"/>
</dbReference>
<gene>
    <name evidence="13" type="ORF">B3C1_04850</name>
</gene>
<dbReference type="PANTHER" id="PTHR47234:SF3">
    <property type="entry name" value="SECRETIN_TONB SHORT N-TERMINAL DOMAIN-CONTAINING PROTEIN"/>
    <property type="match status" value="1"/>
</dbReference>
<feature type="domain" description="TonB-dependent receptor plug" evidence="12">
    <location>
        <begin position="56"/>
        <end position="177"/>
    </location>
</feature>
<dbReference type="Pfam" id="PF00593">
    <property type="entry name" value="TonB_dep_Rec_b-barrel"/>
    <property type="match status" value="1"/>
</dbReference>
<evidence type="ECO:0000256" key="10">
    <source>
        <dbReference type="SAM" id="SignalP"/>
    </source>
</evidence>
<keyword evidence="6 8" id="KW-0472">Membrane</keyword>
<dbReference type="PATRIC" id="fig|745411.4.peg.961"/>
<dbReference type="OrthoDB" id="9805434at2"/>
<feature type="signal peptide" evidence="10">
    <location>
        <begin position="1"/>
        <end position="30"/>
    </location>
</feature>
<keyword evidence="10" id="KW-0732">Signal</keyword>
<dbReference type="PROSITE" id="PS52016">
    <property type="entry name" value="TONB_DEPENDENT_REC_3"/>
    <property type="match status" value="1"/>
</dbReference>
<keyword evidence="5 9" id="KW-0798">TonB box</keyword>
<dbReference type="Gene3D" id="2.170.130.10">
    <property type="entry name" value="TonB-dependent receptor, plug domain"/>
    <property type="match status" value="1"/>
</dbReference>
<proteinExistence type="inferred from homology"/>
<dbReference type="InterPro" id="IPR036942">
    <property type="entry name" value="Beta-barrel_TonB_sf"/>
</dbReference>
<evidence type="ECO:0000313" key="13">
    <source>
        <dbReference type="EMBL" id="EKE76208.1"/>
    </source>
</evidence>
<evidence type="ECO:0000313" key="14">
    <source>
        <dbReference type="Proteomes" id="UP000006755"/>
    </source>
</evidence>
<feature type="chain" id="PRO_5003862058" evidence="10">
    <location>
        <begin position="31"/>
        <end position="803"/>
    </location>
</feature>
<dbReference type="InterPro" id="IPR000531">
    <property type="entry name" value="Beta-barrel_TonB"/>
</dbReference>